<evidence type="ECO:0000313" key="3">
    <source>
        <dbReference type="Proteomes" id="UP000316624"/>
    </source>
</evidence>
<dbReference type="InterPro" id="IPR027275">
    <property type="entry name" value="PRC-brl_dom"/>
</dbReference>
<dbReference type="PANTHER" id="PTHR36505">
    <property type="entry name" value="BLR1072 PROTEIN"/>
    <property type="match status" value="1"/>
</dbReference>
<dbReference type="Proteomes" id="UP000316624">
    <property type="component" value="Unassembled WGS sequence"/>
</dbReference>
<protein>
    <submittedName>
        <fullName evidence="2">PRC-barrel domain protein</fullName>
    </submittedName>
</protein>
<sequence length="123" mass="13828">MAQTDIATDETNRLIASNKVEGTTVYNAQGEKLGSIYNFMVDKRSGKVEYAVLQFGGLFGLGSDYYPLPWDVLTYETEQGGYVVNLDKTVLEKAPRYASDAEPAFDRDYGREVYGYYGVNYPF</sequence>
<dbReference type="SUPFAM" id="SSF50346">
    <property type="entry name" value="PRC-barrel domain"/>
    <property type="match status" value="1"/>
</dbReference>
<dbReference type="AlphaFoldDB" id="A0A562KKG4"/>
<feature type="domain" description="PRC-barrel" evidence="1">
    <location>
        <begin position="15"/>
        <end position="89"/>
    </location>
</feature>
<keyword evidence="3" id="KW-1185">Reference proteome</keyword>
<gene>
    <name evidence="2" type="ORF">IQ35_00996</name>
</gene>
<dbReference type="PANTHER" id="PTHR36505:SF1">
    <property type="entry name" value="BLR1072 PROTEIN"/>
    <property type="match status" value="1"/>
</dbReference>
<reference evidence="2 3" key="1">
    <citation type="journal article" date="2015" name="Stand. Genomic Sci.">
        <title>Genomic Encyclopedia of Bacterial and Archaeal Type Strains, Phase III: the genomes of soil and plant-associated and newly described type strains.</title>
        <authorList>
            <person name="Whitman W.B."/>
            <person name="Woyke T."/>
            <person name="Klenk H.P."/>
            <person name="Zhou Y."/>
            <person name="Lilburn T.G."/>
            <person name="Beck B.J."/>
            <person name="De Vos P."/>
            <person name="Vandamme P."/>
            <person name="Eisen J.A."/>
            <person name="Garrity G."/>
            <person name="Hugenholtz P."/>
            <person name="Kyrpides N.C."/>
        </authorList>
    </citation>
    <scope>NUCLEOTIDE SEQUENCE [LARGE SCALE GENOMIC DNA]</scope>
    <source>
        <strain evidence="2 3">CGMCC 1.7748</strain>
    </source>
</reference>
<proteinExistence type="predicted"/>
<dbReference type="Pfam" id="PF05239">
    <property type="entry name" value="PRC"/>
    <property type="match status" value="1"/>
</dbReference>
<dbReference type="EMBL" id="VLKK01000003">
    <property type="protein sequence ID" value="TWH95909.1"/>
    <property type="molecule type" value="Genomic_DNA"/>
</dbReference>
<dbReference type="InterPro" id="IPR011033">
    <property type="entry name" value="PRC_barrel-like_sf"/>
</dbReference>
<evidence type="ECO:0000313" key="2">
    <source>
        <dbReference type="EMBL" id="TWH95909.1"/>
    </source>
</evidence>
<dbReference type="RefSeq" id="WP_021246665.1">
    <property type="nucleotide sequence ID" value="NZ_JACIIY010000035.1"/>
</dbReference>
<organism evidence="2 3">
    <name type="scientific">Sphingobium wenxiniae (strain DSM 21828 / CGMCC 1.7748 / JZ-1)</name>
    <dbReference type="NCBI Taxonomy" id="595605"/>
    <lineage>
        <taxon>Bacteria</taxon>
        <taxon>Pseudomonadati</taxon>
        <taxon>Pseudomonadota</taxon>
        <taxon>Alphaproteobacteria</taxon>
        <taxon>Sphingomonadales</taxon>
        <taxon>Sphingomonadaceae</taxon>
        <taxon>Sphingobium</taxon>
    </lineage>
</organism>
<dbReference type="Gene3D" id="2.30.30.240">
    <property type="entry name" value="PRC-barrel domain"/>
    <property type="match status" value="1"/>
</dbReference>
<accession>A0A562KKG4</accession>
<name>A0A562KKG4_SPHWJ</name>
<comment type="caution">
    <text evidence="2">The sequence shown here is derived from an EMBL/GenBank/DDBJ whole genome shotgun (WGS) entry which is preliminary data.</text>
</comment>
<evidence type="ECO:0000259" key="1">
    <source>
        <dbReference type="Pfam" id="PF05239"/>
    </source>
</evidence>